<feature type="domain" description="Methyltransferase type 11" evidence="4">
    <location>
        <begin position="33"/>
        <end position="134"/>
    </location>
</feature>
<protein>
    <recommendedName>
        <fullName evidence="4">Methyltransferase type 11 domain-containing protein</fullName>
    </recommendedName>
</protein>
<reference evidence="6" key="1">
    <citation type="journal article" date="2019" name="Int. J. Syst. Evol. Microbiol.">
        <title>The Global Catalogue of Microorganisms (GCM) 10K type strain sequencing project: providing services to taxonomists for standard genome sequencing and annotation.</title>
        <authorList>
            <consortium name="The Broad Institute Genomics Platform"/>
            <consortium name="The Broad Institute Genome Sequencing Center for Infectious Disease"/>
            <person name="Wu L."/>
            <person name="Ma J."/>
        </authorList>
    </citation>
    <scope>NUCLEOTIDE SEQUENCE [LARGE SCALE GENOMIC DNA]</scope>
    <source>
        <strain evidence="6">CGMCC 1.12479</strain>
    </source>
</reference>
<accession>A0ABQ1MPP4</accession>
<gene>
    <name evidence="5" type="ORF">GCM10010993_23230</name>
</gene>
<evidence type="ECO:0000256" key="3">
    <source>
        <dbReference type="ARBA" id="ARBA00022691"/>
    </source>
</evidence>
<keyword evidence="3" id="KW-0949">S-adenosyl-L-methionine</keyword>
<organism evidence="5 6">
    <name type="scientific">Belliella aquatica</name>
    <dbReference type="NCBI Taxonomy" id="1323734"/>
    <lineage>
        <taxon>Bacteria</taxon>
        <taxon>Pseudomonadati</taxon>
        <taxon>Bacteroidota</taxon>
        <taxon>Cytophagia</taxon>
        <taxon>Cytophagales</taxon>
        <taxon>Cyclobacteriaceae</taxon>
        <taxon>Belliella</taxon>
    </lineage>
</organism>
<dbReference type="RefSeq" id="WP_188443044.1">
    <property type="nucleotide sequence ID" value="NZ_BMFD01000007.1"/>
</dbReference>
<sequence>MEVNKLNELLGNIDIYLLDQILKGRFSKDMKILDAGCGEGRNCIYFLNQNYQIFGVDANPIAIQMARIYAQTIQPTYDIYRFQTATVQDLPFHKGAFDVVISSAVLHFATSELDFFKMMDEMMRVLKNDGIFFLRMTTGFGGIQESSPNLGDGVYALPDGSERFLLSKELLEKVESKYGLKNLETPKSVLVHGQRAMGVFVWEKSILED</sequence>
<dbReference type="EMBL" id="BMFD01000007">
    <property type="protein sequence ID" value="GGC44074.1"/>
    <property type="molecule type" value="Genomic_DNA"/>
</dbReference>
<keyword evidence="1" id="KW-0489">Methyltransferase</keyword>
<dbReference type="Pfam" id="PF08241">
    <property type="entry name" value="Methyltransf_11"/>
    <property type="match status" value="1"/>
</dbReference>
<keyword evidence="2" id="KW-0808">Transferase</keyword>
<evidence type="ECO:0000313" key="5">
    <source>
        <dbReference type="EMBL" id="GGC44074.1"/>
    </source>
</evidence>
<dbReference type="PANTHER" id="PTHR43464:SF19">
    <property type="entry name" value="UBIQUINONE BIOSYNTHESIS O-METHYLTRANSFERASE, MITOCHONDRIAL"/>
    <property type="match status" value="1"/>
</dbReference>
<comment type="caution">
    <text evidence="5">The sequence shown here is derived from an EMBL/GenBank/DDBJ whole genome shotgun (WGS) entry which is preliminary data.</text>
</comment>
<proteinExistence type="predicted"/>
<dbReference type="Gene3D" id="3.40.50.150">
    <property type="entry name" value="Vaccinia Virus protein VP39"/>
    <property type="match status" value="1"/>
</dbReference>
<dbReference type="CDD" id="cd02440">
    <property type="entry name" value="AdoMet_MTases"/>
    <property type="match status" value="1"/>
</dbReference>
<keyword evidence="6" id="KW-1185">Reference proteome</keyword>
<name>A0ABQ1MPP4_9BACT</name>
<evidence type="ECO:0000313" key="6">
    <source>
        <dbReference type="Proteomes" id="UP000635885"/>
    </source>
</evidence>
<dbReference type="PANTHER" id="PTHR43464">
    <property type="entry name" value="METHYLTRANSFERASE"/>
    <property type="match status" value="1"/>
</dbReference>
<evidence type="ECO:0000256" key="1">
    <source>
        <dbReference type="ARBA" id="ARBA00022603"/>
    </source>
</evidence>
<dbReference type="SUPFAM" id="SSF53335">
    <property type="entry name" value="S-adenosyl-L-methionine-dependent methyltransferases"/>
    <property type="match status" value="1"/>
</dbReference>
<dbReference type="InterPro" id="IPR013216">
    <property type="entry name" value="Methyltransf_11"/>
</dbReference>
<evidence type="ECO:0000259" key="4">
    <source>
        <dbReference type="Pfam" id="PF08241"/>
    </source>
</evidence>
<evidence type="ECO:0000256" key="2">
    <source>
        <dbReference type="ARBA" id="ARBA00022679"/>
    </source>
</evidence>
<dbReference type="Proteomes" id="UP000635885">
    <property type="component" value="Unassembled WGS sequence"/>
</dbReference>
<dbReference type="InterPro" id="IPR029063">
    <property type="entry name" value="SAM-dependent_MTases_sf"/>
</dbReference>